<dbReference type="OrthoDB" id="9798454at2"/>
<comment type="similarity">
    <text evidence="1">Belongs to the NAD(P)H dehydrogenase (quinone) family.</text>
</comment>
<organism evidence="4 5">
    <name type="scientific">Shimia haliotis</name>
    <dbReference type="NCBI Taxonomy" id="1280847"/>
    <lineage>
        <taxon>Bacteria</taxon>
        <taxon>Pseudomonadati</taxon>
        <taxon>Pseudomonadota</taxon>
        <taxon>Alphaproteobacteria</taxon>
        <taxon>Rhodobacterales</taxon>
        <taxon>Roseobacteraceae</taxon>
    </lineage>
</organism>
<protein>
    <submittedName>
        <fullName evidence="4">Putative NADPH-quinone reductase (Modulator of drug activity B)</fullName>
    </submittedName>
</protein>
<evidence type="ECO:0000313" key="4">
    <source>
        <dbReference type="EMBL" id="SFK93938.1"/>
    </source>
</evidence>
<gene>
    <name evidence="4" type="ORF">SAMN04488036_103251</name>
</gene>
<dbReference type="InterPro" id="IPR003680">
    <property type="entry name" value="Flavodoxin_fold"/>
</dbReference>
<dbReference type="SUPFAM" id="SSF52218">
    <property type="entry name" value="Flavoproteins"/>
    <property type="match status" value="1"/>
</dbReference>
<dbReference type="Proteomes" id="UP000198851">
    <property type="component" value="Unassembled WGS sequence"/>
</dbReference>
<dbReference type="PANTHER" id="PTHR10204">
    <property type="entry name" value="NAD P H OXIDOREDUCTASE-RELATED"/>
    <property type="match status" value="1"/>
</dbReference>
<name>A0A1I4DJW7_9RHOB</name>
<sequence length="197" mass="21740">MIRKRIFVLNGHPAAESLTGSVAQGYAQAAREAGHDVRLTNLHDLAFDPDYGFGGYVNQKPLEPELEQVLQDLEWSEHVVVATPMWWGGLPAKLKGLFDRALLPGRAFDTRTTTKLGLPAPLLTGKTGRVLLLSDTPGWFFRVMYRNAMVVQIQQQILEFVGIKPVKVTKFAGASHPKDGVAQKWIKRAARIGARAA</sequence>
<dbReference type="EMBL" id="FOSZ01000003">
    <property type="protein sequence ID" value="SFK93938.1"/>
    <property type="molecule type" value="Genomic_DNA"/>
</dbReference>
<dbReference type="GO" id="GO:0005829">
    <property type="term" value="C:cytosol"/>
    <property type="evidence" value="ECO:0007669"/>
    <property type="project" value="TreeGrafter"/>
</dbReference>
<dbReference type="RefSeq" id="WP_093323214.1">
    <property type="nucleotide sequence ID" value="NZ_FOSZ01000003.1"/>
</dbReference>
<accession>A0A1I4DJW7</accession>
<dbReference type="GO" id="GO:0003955">
    <property type="term" value="F:NAD(P)H dehydrogenase (quinone) activity"/>
    <property type="evidence" value="ECO:0007669"/>
    <property type="project" value="TreeGrafter"/>
</dbReference>
<dbReference type="InterPro" id="IPR029039">
    <property type="entry name" value="Flavoprotein-like_sf"/>
</dbReference>
<dbReference type="STRING" id="1280847.SAMN04488036_103251"/>
<dbReference type="Gene3D" id="3.40.50.360">
    <property type="match status" value="1"/>
</dbReference>
<dbReference type="InterPro" id="IPR051545">
    <property type="entry name" value="NAD(P)H_dehydrogenase_qn"/>
</dbReference>
<keyword evidence="2" id="KW-0560">Oxidoreductase</keyword>
<dbReference type="PANTHER" id="PTHR10204:SF34">
    <property type="entry name" value="NAD(P)H DEHYDROGENASE [QUINONE] 1 ISOFORM 1"/>
    <property type="match status" value="1"/>
</dbReference>
<dbReference type="AlphaFoldDB" id="A0A1I4DJW7"/>
<feature type="domain" description="Flavodoxin-like fold" evidence="3">
    <location>
        <begin position="4"/>
        <end position="179"/>
    </location>
</feature>
<proteinExistence type="inferred from homology"/>
<reference evidence="5" key="1">
    <citation type="submission" date="2016-10" db="EMBL/GenBank/DDBJ databases">
        <authorList>
            <person name="Varghese N."/>
            <person name="Submissions S."/>
        </authorList>
    </citation>
    <scope>NUCLEOTIDE SEQUENCE [LARGE SCALE GENOMIC DNA]</scope>
    <source>
        <strain evidence="5">DSM 28453</strain>
    </source>
</reference>
<dbReference type="Pfam" id="PF02525">
    <property type="entry name" value="Flavodoxin_2"/>
    <property type="match status" value="1"/>
</dbReference>
<keyword evidence="5" id="KW-1185">Reference proteome</keyword>
<evidence type="ECO:0000259" key="3">
    <source>
        <dbReference type="Pfam" id="PF02525"/>
    </source>
</evidence>
<evidence type="ECO:0000256" key="1">
    <source>
        <dbReference type="ARBA" id="ARBA00006252"/>
    </source>
</evidence>
<evidence type="ECO:0000256" key="2">
    <source>
        <dbReference type="ARBA" id="ARBA00023002"/>
    </source>
</evidence>
<evidence type="ECO:0000313" key="5">
    <source>
        <dbReference type="Proteomes" id="UP000198851"/>
    </source>
</evidence>